<protein>
    <recommendedName>
        <fullName evidence="2">Mycothiol S-conjugate amidase</fullName>
        <ecNumber evidence="2">3.5.1.115</ecNumber>
    </recommendedName>
</protein>
<feature type="binding site" evidence="2">
    <location>
        <position position="142"/>
    </location>
    <ligand>
        <name>Zn(2+)</name>
        <dbReference type="ChEBI" id="CHEBI:29105"/>
    </ligand>
</feature>
<dbReference type="PANTHER" id="PTHR12993:SF11">
    <property type="entry name" value="N-ACETYLGLUCOSAMINYL-PHOSPHATIDYLINOSITOL DE-N-ACETYLASE"/>
    <property type="match status" value="1"/>
</dbReference>
<dbReference type="Gene3D" id="3.40.50.10320">
    <property type="entry name" value="LmbE-like"/>
    <property type="match status" value="1"/>
</dbReference>
<keyword evidence="2" id="KW-0378">Hydrolase</keyword>
<dbReference type="AlphaFoldDB" id="A0A916UDS8"/>
<dbReference type="InterPro" id="IPR017811">
    <property type="entry name" value="Mca"/>
</dbReference>
<dbReference type="Proteomes" id="UP000641514">
    <property type="component" value="Unassembled WGS sequence"/>
</dbReference>
<organism evidence="3 4">
    <name type="scientific">Hoyosella rhizosphaerae</name>
    <dbReference type="NCBI Taxonomy" id="1755582"/>
    <lineage>
        <taxon>Bacteria</taxon>
        <taxon>Bacillati</taxon>
        <taxon>Actinomycetota</taxon>
        <taxon>Actinomycetes</taxon>
        <taxon>Mycobacteriales</taxon>
        <taxon>Hoyosellaceae</taxon>
        <taxon>Hoyosella</taxon>
    </lineage>
</organism>
<evidence type="ECO:0000313" key="4">
    <source>
        <dbReference type="Proteomes" id="UP000641514"/>
    </source>
</evidence>
<keyword evidence="1 2" id="KW-0862">Zinc</keyword>
<dbReference type="HAMAP" id="MF_01482">
    <property type="entry name" value="Mca"/>
    <property type="match status" value="1"/>
</dbReference>
<dbReference type="SUPFAM" id="SSF102588">
    <property type="entry name" value="LmbE-like"/>
    <property type="match status" value="1"/>
</dbReference>
<feature type="binding site" evidence="2">
    <location>
        <position position="12"/>
    </location>
    <ligand>
        <name>Zn(2+)</name>
        <dbReference type="ChEBI" id="CHEBI:29105"/>
    </ligand>
</feature>
<dbReference type="GO" id="GO:0008270">
    <property type="term" value="F:zinc ion binding"/>
    <property type="evidence" value="ECO:0007669"/>
    <property type="project" value="UniProtKB-UniRule"/>
</dbReference>
<reference evidence="3" key="2">
    <citation type="submission" date="2020-09" db="EMBL/GenBank/DDBJ databases">
        <authorList>
            <person name="Sun Q."/>
            <person name="Zhou Y."/>
        </authorList>
    </citation>
    <scope>NUCLEOTIDE SEQUENCE</scope>
    <source>
        <strain evidence="3">CGMCC 1.15478</strain>
    </source>
</reference>
<dbReference type="Pfam" id="PF02585">
    <property type="entry name" value="PIG-L"/>
    <property type="match status" value="1"/>
</dbReference>
<feature type="binding site" evidence="2">
    <location>
        <position position="15"/>
    </location>
    <ligand>
        <name>Zn(2+)</name>
        <dbReference type="ChEBI" id="CHEBI:29105"/>
    </ligand>
</feature>
<keyword evidence="2" id="KW-0479">Metal-binding</keyword>
<comment type="catalytic activity">
    <reaction evidence="2">
        <text>mycothiol S-conjugate + H2O = an N-acetyl-L-cysteine-S-conjugate + 1D-myo-inositol 2-amino-2-deoxy-alpha-D-glucopyranoside</text>
        <dbReference type="Rhea" id="RHEA:36543"/>
        <dbReference type="ChEBI" id="CHEBI:15377"/>
        <dbReference type="ChEBI" id="CHEBI:58718"/>
        <dbReference type="ChEBI" id="CHEBI:58886"/>
        <dbReference type="ChEBI" id="CHEBI:59633"/>
        <dbReference type="EC" id="3.5.1.115"/>
    </reaction>
</comment>
<dbReference type="EMBL" id="BMJH01000002">
    <property type="protein sequence ID" value="GGC68774.1"/>
    <property type="molecule type" value="Genomic_DNA"/>
</dbReference>
<comment type="similarity">
    <text evidence="2">Belongs to the MshB deacetylase family. Mca subfamily.</text>
</comment>
<evidence type="ECO:0000256" key="2">
    <source>
        <dbReference type="HAMAP-Rule" id="MF_01482"/>
    </source>
</evidence>
<comment type="cofactor">
    <cofactor evidence="2">
        <name>Zn(2+)</name>
        <dbReference type="ChEBI" id="CHEBI:29105"/>
    </cofactor>
    <text evidence="2">Binds 1 zinc ion per subunit.</text>
</comment>
<comment type="function">
    <text evidence="2">A mycothiol (MSH, N-acetylcysteinyl-glucosaminyl-inositol) S-conjugate amidase, it recycles conjugated MSH to the N-acetyl cysteine conjugate (AcCys S-conjugate, a mercapturic acid) and the MSH precursor. Involved in MSH-dependent detoxification of a number of alkylating agents and antibiotics.</text>
</comment>
<proteinExistence type="inferred from homology"/>
<accession>A0A916UDS8</accession>
<keyword evidence="4" id="KW-1185">Reference proteome</keyword>
<evidence type="ECO:0000256" key="1">
    <source>
        <dbReference type="ARBA" id="ARBA00022833"/>
    </source>
</evidence>
<dbReference type="RefSeq" id="WP_188674424.1">
    <property type="nucleotide sequence ID" value="NZ_BMJH01000002.1"/>
</dbReference>
<comment type="subunit">
    <text evidence="2">Monomer.</text>
</comment>
<dbReference type="GO" id="GO:0016811">
    <property type="term" value="F:hydrolase activity, acting on carbon-nitrogen (but not peptide) bonds, in linear amides"/>
    <property type="evidence" value="ECO:0007669"/>
    <property type="project" value="TreeGrafter"/>
</dbReference>
<comment type="caution">
    <text evidence="3">The sequence shown here is derived from an EMBL/GenBank/DDBJ whole genome shotgun (WGS) entry which is preliminary data.</text>
</comment>
<reference evidence="3" key="1">
    <citation type="journal article" date="2014" name="Int. J. Syst. Evol. Microbiol.">
        <title>Complete genome sequence of Corynebacterium casei LMG S-19264T (=DSM 44701T), isolated from a smear-ripened cheese.</title>
        <authorList>
            <consortium name="US DOE Joint Genome Institute (JGI-PGF)"/>
            <person name="Walter F."/>
            <person name="Albersmeier A."/>
            <person name="Kalinowski J."/>
            <person name="Ruckert C."/>
        </authorList>
    </citation>
    <scope>NUCLEOTIDE SEQUENCE</scope>
    <source>
        <strain evidence="3">CGMCC 1.15478</strain>
    </source>
</reference>
<dbReference type="InterPro" id="IPR024078">
    <property type="entry name" value="LmbE-like_dom_sf"/>
</dbReference>
<name>A0A916UDS8_9ACTN</name>
<dbReference type="GO" id="GO:0010127">
    <property type="term" value="P:mycothiol-dependent detoxification"/>
    <property type="evidence" value="ECO:0007669"/>
    <property type="project" value="UniProtKB-UniRule"/>
</dbReference>
<dbReference type="EC" id="3.5.1.115" evidence="2"/>
<dbReference type="InterPro" id="IPR003737">
    <property type="entry name" value="GlcNAc_PI_deacetylase-related"/>
</dbReference>
<dbReference type="PANTHER" id="PTHR12993">
    <property type="entry name" value="N-ACETYLGLUCOSAMINYL-PHOSPHATIDYLINOSITOL DE-N-ACETYLASE-RELATED"/>
    <property type="match status" value="1"/>
</dbReference>
<sequence length="299" mass="33631">MSGFRLMAVHAHPDDEASKGAGTMARYAKEGHEVMVVTLTGGERGDILNPSLDTAGVHDRIAEVRREEMARAAAILGVQHRWLGFMDSGLPEGDPLPPLPDDAFARVPLDVATEALVKVVRDFRPHVMITYDENGGYPHPDHIMCHQVSMAAFKTAGDETKYPDAGEPWEPSKIYYVHGFLRDRMQSFHDDFLARGLESPYTTWLQNWKPRQGDIMGRVTTQITCGEFFPVRDEALRAHATQVDPNGPFFVVPLEMQQRLWPTEEFELAHTRVKTAIPETDLFAGLTPETKPHPKERNH</sequence>
<dbReference type="GO" id="GO:0010126">
    <property type="term" value="P:mycothiol metabolic process"/>
    <property type="evidence" value="ECO:0007669"/>
    <property type="project" value="UniProtKB-UniRule"/>
</dbReference>
<dbReference type="NCBIfam" id="TIGR03446">
    <property type="entry name" value="mycothiol_Mca"/>
    <property type="match status" value="1"/>
</dbReference>
<gene>
    <name evidence="2 3" type="primary">mca</name>
    <name evidence="3" type="ORF">GCM10011410_21970</name>
</gene>
<evidence type="ECO:0000313" key="3">
    <source>
        <dbReference type="EMBL" id="GGC68774.1"/>
    </source>
</evidence>